<proteinExistence type="predicted"/>
<dbReference type="GO" id="GO:0071108">
    <property type="term" value="P:protein K48-linked deubiquitination"/>
    <property type="evidence" value="ECO:0007669"/>
    <property type="project" value="TreeGrafter"/>
</dbReference>
<dbReference type="PROSITE" id="PS50802">
    <property type="entry name" value="OTU"/>
    <property type="match status" value="1"/>
</dbReference>
<evidence type="ECO:0000256" key="11">
    <source>
        <dbReference type="ARBA" id="ARBA00023242"/>
    </source>
</evidence>
<evidence type="ECO:0000313" key="16">
    <source>
        <dbReference type="EMBL" id="OWK12702.1"/>
    </source>
</evidence>
<evidence type="ECO:0000256" key="12">
    <source>
        <dbReference type="ARBA" id="ARBA00059041"/>
    </source>
</evidence>
<feature type="domain" description="OTU" evidence="15">
    <location>
        <begin position="3"/>
        <end position="127"/>
    </location>
</feature>
<evidence type="ECO:0000256" key="1">
    <source>
        <dbReference type="ARBA" id="ARBA00000707"/>
    </source>
</evidence>
<dbReference type="Gene3D" id="3.90.70.80">
    <property type="match status" value="1"/>
</dbReference>
<keyword evidence="11" id="KW-0539">Nucleus</keyword>
<keyword evidence="8" id="KW-0378">Hydrolase</keyword>
<evidence type="ECO:0000256" key="4">
    <source>
        <dbReference type="ARBA" id="ARBA00012759"/>
    </source>
</evidence>
<dbReference type="GO" id="GO:0050821">
    <property type="term" value="P:protein stabilization"/>
    <property type="evidence" value="ECO:0007669"/>
    <property type="project" value="TreeGrafter"/>
</dbReference>
<evidence type="ECO:0000256" key="9">
    <source>
        <dbReference type="ARBA" id="ARBA00022807"/>
    </source>
</evidence>
<feature type="region of interest" description="Disordered" evidence="14">
    <location>
        <begin position="150"/>
        <end position="259"/>
    </location>
</feature>
<dbReference type="InterPro" id="IPR038765">
    <property type="entry name" value="Papain-like_cys_pep_sf"/>
</dbReference>
<evidence type="ECO:0000256" key="3">
    <source>
        <dbReference type="ARBA" id="ARBA00004496"/>
    </source>
</evidence>
<keyword evidence="10" id="KW-0007">Acetylation</keyword>
<dbReference type="EC" id="3.4.19.12" evidence="4"/>
<keyword evidence="9" id="KW-0788">Thiol protease</keyword>
<evidence type="ECO:0000313" key="17">
    <source>
        <dbReference type="Proteomes" id="UP000242450"/>
    </source>
</evidence>
<comment type="function">
    <text evidence="12">Deubiquitinating enzyme that hydrolyzes 'Lys-6'- and 'Lys-11'-linked polyubiquitin. Also hydrolyzes heterotypic (mixed and branched) and homotypic chains. Important regulator of energy metabolism. Glucose and fatty acids trigger its nuclear translocation by CBP-dependent acetylation. In the nucleus, deubiquitinates and stabilizes the nuclear receptor PPARD regulating the expression of various genes involved in glucose and lipid metabolism and oxidative phosphorylation. Also acts as a negative regulator of the ribosome quality control (RQC) by mediating deubiquitination of 40S ribosomal proteins RPS10/eS10 and RPS20/uS10, thereby antagonizing ZNF598-mediated 40S ubiquitination.</text>
</comment>
<dbReference type="GO" id="GO:0004843">
    <property type="term" value="F:cysteine-type deubiquitinase activity"/>
    <property type="evidence" value="ECO:0007669"/>
    <property type="project" value="UniProtKB-EC"/>
</dbReference>
<evidence type="ECO:0000256" key="5">
    <source>
        <dbReference type="ARBA" id="ARBA00022490"/>
    </source>
</evidence>
<feature type="compositionally biased region" description="Gly residues" evidence="14">
    <location>
        <begin position="174"/>
        <end position="189"/>
    </location>
</feature>
<dbReference type="PANTHER" id="PTHR12419">
    <property type="entry name" value="OTU DOMAIN CONTAINING PROTEIN"/>
    <property type="match status" value="1"/>
</dbReference>
<dbReference type="PANTHER" id="PTHR12419:SF7">
    <property type="entry name" value="OTU DOMAIN-CONTAINING PROTEIN 3"/>
    <property type="match status" value="1"/>
</dbReference>
<dbReference type="GO" id="GO:0005634">
    <property type="term" value="C:nucleus"/>
    <property type="evidence" value="ECO:0007669"/>
    <property type="project" value="UniProtKB-SubCell"/>
</dbReference>
<feature type="compositionally biased region" description="Polar residues" evidence="14">
    <location>
        <begin position="204"/>
        <end position="215"/>
    </location>
</feature>
<evidence type="ECO:0000256" key="14">
    <source>
        <dbReference type="SAM" id="MobiDB-lite"/>
    </source>
</evidence>
<feature type="compositionally biased region" description="Basic and acidic residues" evidence="14">
    <location>
        <begin position="218"/>
        <end position="254"/>
    </location>
</feature>
<dbReference type="OrthoDB" id="415023at2759"/>
<dbReference type="GO" id="GO:0044313">
    <property type="term" value="P:protein K6-linked deubiquitination"/>
    <property type="evidence" value="ECO:0007669"/>
    <property type="project" value="TreeGrafter"/>
</dbReference>
<dbReference type="GO" id="GO:0006508">
    <property type="term" value="P:proteolysis"/>
    <property type="evidence" value="ECO:0007669"/>
    <property type="project" value="UniProtKB-KW"/>
</dbReference>
<dbReference type="AlphaFoldDB" id="A0A212D3A4"/>
<keyword evidence="7" id="KW-0833">Ubl conjugation pathway</keyword>
<keyword evidence="5" id="KW-0963">Cytoplasm</keyword>
<keyword evidence="6" id="KW-0645">Protease</keyword>
<evidence type="ECO:0000259" key="15">
    <source>
        <dbReference type="PROSITE" id="PS50802"/>
    </source>
</evidence>
<dbReference type="SUPFAM" id="SSF54001">
    <property type="entry name" value="Cysteine proteinases"/>
    <property type="match status" value="1"/>
</dbReference>
<dbReference type="GO" id="GO:0005737">
    <property type="term" value="C:cytoplasm"/>
    <property type="evidence" value="ECO:0007669"/>
    <property type="project" value="UniProtKB-SubCell"/>
</dbReference>
<protein>
    <recommendedName>
        <fullName evidence="13">OTU domain-containing protein 3</fullName>
        <ecNumber evidence="4">3.4.19.12</ecNumber>
    </recommendedName>
</protein>
<evidence type="ECO:0000256" key="6">
    <source>
        <dbReference type="ARBA" id="ARBA00022670"/>
    </source>
</evidence>
<comment type="catalytic activity">
    <reaction evidence="1">
        <text>Thiol-dependent hydrolysis of ester, thioester, amide, peptide and isopeptide bonds formed by the C-terminal Gly of ubiquitin (a 76-residue protein attached to proteins as an intracellular targeting signal).</text>
        <dbReference type="EC" id="3.4.19.12"/>
    </reaction>
</comment>
<evidence type="ECO:0000256" key="10">
    <source>
        <dbReference type="ARBA" id="ARBA00022990"/>
    </source>
</evidence>
<organism evidence="16 17">
    <name type="scientific">Cervus elaphus hippelaphus</name>
    <name type="common">European red deer</name>
    <dbReference type="NCBI Taxonomy" id="46360"/>
    <lineage>
        <taxon>Eukaryota</taxon>
        <taxon>Metazoa</taxon>
        <taxon>Chordata</taxon>
        <taxon>Craniata</taxon>
        <taxon>Vertebrata</taxon>
        <taxon>Euteleostomi</taxon>
        <taxon>Mammalia</taxon>
        <taxon>Eutheria</taxon>
        <taxon>Laurasiatheria</taxon>
        <taxon>Artiodactyla</taxon>
        <taxon>Ruminantia</taxon>
        <taxon>Pecora</taxon>
        <taxon>Cervidae</taxon>
        <taxon>Cervinae</taxon>
        <taxon>Cervus</taxon>
    </lineage>
</organism>
<dbReference type="FunFam" id="3.90.70.80:FF:000005">
    <property type="entry name" value="OTU domain-containing protein 3"/>
    <property type="match status" value="1"/>
</dbReference>
<dbReference type="Proteomes" id="UP000242450">
    <property type="component" value="Chromosome 8"/>
</dbReference>
<keyword evidence="17" id="KW-1185">Reference proteome</keyword>
<evidence type="ECO:0000256" key="2">
    <source>
        <dbReference type="ARBA" id="ARBA00004123"/>
    </source>
</evidence>
<comment type="caution">
    <text evidence="16">The sequence shown here is derived from an EMBL/GenBank/DDBJ whole genome shotgun (WGS) entry which is preliminary data.</text>
</comment>
<reference evidence="16 17" key="1">
    <citation type="journal article" date="2018" name="Mol. Genet. Genomics">
        <title>The red deer Cervus elaphus genome CerEla1.0: sequencing, annotating, genes, and chromosomes.</title>
        <authorList>
            <person name="Bana N.A."/>
            <person name="Nyiri A."/>
            <person name="Nagy J."/>
            <person name="Frank K."/>
            <person name="Nagy T."/>
            <person name="Steger V."/>
            <person name="Schiller M."/>
            <person name="Lakatos P."/>
            <person name="Sugar L."/>
            <person name="Horn P."/>
            <person name="Barta E."/>
            <person name="Orosz L."/>
        </authorList>
    </citation>
    <scope>NUCLEOTIDE SEQUENCE [LARGE SCALE GENOMIC DNA]</scope>
    <source>
        <strain evidence="16">Hungarian</strain>
    </source>
</reference>
<evidence type="ECO:0000256" key="8">
    <source>
        <dbReference type="ARBA" id="ARBA00022801"/>
    </source>
</evidence>
<accession>A0A212D3A4</accession>
<sequence length="271" mass="30386">MDPGVWRKEEKGNCLFRALGDQLEGHSRNHLRHRQETVEYMVKQREDFEPFVEDDVPFEKHVASLAKPGTFAGNDAIVAFARNHQLNVVIHQLNAPLWQIRGTDKSNGQELHIAYRYGEHYDSVRRINDNSEAPARLQTEAFSLTNGVSLEDAEEDPESSGGVLTQRAPSWAEGGSGGRPFGTQGVGEGGTEDRRVQAGPAEENNANKNQLPKVTNKQRREQQRLERKKRQEERQRHRALEGRGSRRDSGRSEADAGAQVTLVKTFAALSI</sequence>
<dbReference type="EMBL" id="MKHE01000008">
    <property type="protein sequence ID" value="OWK12702.1"/>
    <property type="molecule type" value="Genomic_DNA"/>
</dbReference>
<dbReference type="GO" id="GO:0035871">
    <property type="term" value="P:protein K11-linked deubiquitination"/>
    <property type="evidence" value="ECO:0007669"/>
    <property type="project" value="TreeGrafter"/>
</dbReference>
<name>A0A212D3A4_CEREH</name>
<dbReference type="CDD" id="cd22770">
    <property type="entry name" value="OTU_OTUD3"/>
    <property type="match status" value="1"/>
</dbReference>
<dbReference type="Pfam" id="PF02338">
    <property type="entry name" value="OTU"/>
    <property type="match status" value="1"/>
</dbReference>
<gene>
    <name evidence="16" type="ORF">Celaphus_00014711</name>
</gene>
<evidence type="ECO:0000256" key="13">
    <source>
        <dbReference type="ARBA" id="ARBA00074859"/>
    </source>
</evidence>
<evidence type="ECO:0000256" key="7">
    <source>
        <dbReference type="ARBA" id="ARBA00022786"/>
    </source>
</evidence>
<comment type="subcellular location">
    <subcellularLocation>
        <location evidence="3">Cytoplasm</location>
    </subcellularLocation>
    <subcellularLocation>
        <location evidence="2">Nucleus</location>
    </subcellularLocation>
</comment>
<dbReference type="GO" id="GO:1990167">
    <property type="term" value="P:protein K27-linked deubiquitination"/>
    <property type="evidence" value="ECO:0007669"/>
    <property type="project" value="TreeGrafter"/>
</dbReference>
<dbReference type="InterPro" id="IPR003323">
    <property type="entry name" value="OTU_dom"/>
</dbReference>
<dbReference type="InterPro" id="IPR050704">
    <property type="entry name" value="Peptidase_C85-like"/>
</dbReference>